<name>A0A7C8I4S2_9PLEO</name>
<comment type="subcellular location">
    <subcellularLocation>
        <location evidence="1">Nucleus</location>
    </subcellularLocation>
</comment>
<dbReference type="SMART" id="SM01281">
    <property type="entry name" value="Med12"/>
    <property type="match status" value="1"/>
</dbReference>
<gene>
    <name evidence="14" type="ORF">BDV95DRAFT_582708</name>
</gene>
<dbReference type="Proteomes" id="UP000481861">
    <property type="component" value="Unassembled WGS sequence"/>
</dbReference>
<dbReference type="InterPro" id="IPR057344">
    <property type="entry name" value="ARM_SRB8"/>
</dbReference>
<feature type="compositionally biased region" description="Low complexity" evidence="12">
    <location>
        <begin position="1522"/>
        <end position="1540"/>
    </location>
</feature>
<evidence type="ECO:0000256" key="7">
    <source>
        <dbReference type="ARBA" id="ARBA00023159"/>
    </source>
</evidence>
<keyword evidence="8" id="KW-0804">Transcription</keyword>
<evidence type="ECO:0000259" key="13">
    <source>
        <dbReference type="SMART" id="SM01281"/>
    </source>
</evidence>
<sequence>MTSRPGLGIHESLQHRGSGGPPRSNVRRRSSKQANNTAQHVPQLDCIDPALDSDRRPAAKVVAKGRGPGSTKSKPAPLDGLHTSSYDGVRPAPRGKPPLFFSMLPSDVADVPLQSPQGQTAATTVNLPVPPRPGSSLPGGGSQTRRIVPGGTGVKHEHVMKLPSLEAPAVAMVFSGGKTADLFPWIGNHPEDTLSEGVVKNGFSNKVQIMNETNTARPGLWPTLKSKSGLSTLSTLFVAVLDKRQSCGRVTSTNTFKPPPRLTLRDSTRETWLHDLANPTIGLRRLSRTIPHGITGKVLLEQCLNKNIPIPRALWLAKCVGINEMRAHKRKGQPGTNSWVRGWTIAVEQFLDVTIASIGQMEWKPRITYALQLVTHLYKEHLLEADHFLEWILSNLETCLPERLFIWLLLISINWTDLTISRRRGKRLAEYLLCHAEKLYQVEEECPTSPLLGFLENTISRVLVTQPSCLLKPQTWGKHRSILDQLSRRKPHPQLAQIIASLDQRNRWLSSPMNDVLPDARKPPRCIYNLLDAIDYTARIRIEKLAFDCMEFNANACSLIGTVLRWASSLYREGSHRVYLVTRLIRRWGHEGADVDGCILSYLHSSSEDRSIEHSVVFRVVAELVRSKTFSIGKYLQWLIASGALTRDQEVKSPSSWALRLITEIPLSGLPEQIRNLRYTLLRGTAYTAETERLALDDSEETIRQQMPDVFETDTMVDFASAPTIQTPSATIRLELGAWLRQQVAAQVEMVERVPTKDPSVEGSGIVCRISPRSFHVVRSYLESFGDFSILADVIGIVATSLDCQVLASAADTLHYNHRAFRTVGAFEPLFDKVAMRYAAIRTVRFPDKDLLVSLKDLAHTARADDQLMQLLAFDLSRYEQKNSAAACSPASDNMADAVPATVSDAEHEIDRILSSGTTMDQQIMTRVFNKIVHNLEELIGKSHPYFENQSVWFHRLRMFNESTFEGILSEWVASLLDNHYTQLLSAALPPLVTSGCLTLSRFLEVTKFCTNKHQSSHPEEALGIYMTSLAAVLPSEQLSTLCQPQDAYRYRLEQQKLCQDPAGRVITALQEMLVLGSGQLSPQGQSRFNRFLSTHPLVTVVRYFAIHDTKFLSRSLDMAQSSSSEETASLVKTLLVGLIDPLNQLGLNKKSPEQQISVIVNCADDLSLPFCQLHVQQLFSSGNGSAETTKDTVSAALLEAVRIAVEKDQSSWPDIVAGLSADLTSKLRAHAERETLDASASVNNKPAEELALPNKEDSASAQKYFAIVKCTPSPEKEGQPGILPALVERLKGVLDVLILLDDASKDVGQTASLHPESLFCTWLNVLLHLALVHGTVVYQKVGSQHQAALLWTLRSILIHPILHFYPLITQRLFDIATLISDSLSDEARFHLARADAVKSNDDARCAFIFGTTPSPDGWLILTKPAVPSTTAQPVVASQTQPQHATQNPAAMNRRPSQQPQGAGYASLQRAPSQQYPPPQIHAQQQQPAPPHSPYPHHAQQPVRPVSRLQRLSSNTTDPHAQFSQLQQMQQNLAQQRSSQTSPAPPPQRQASYSSQPPGAAAGKPGVAKQMDTTPSSSADMRMYPFAMPRWEVLPESSGNPAGNETAISLSLFGARRV</sequence>
<evidence type="ECO:0000256" key="5">
    <source>
        <dbReference type="ARBA" id="ARBA00022491"/>
    </source>
</evidence>
<comment type="function">
    <text evidence="10">Component of the SRB8-11 complex. The SRB8-11 complex is a regulatory module of the Mediator complex which is itself involved in regulation of basal and activated RNA polymerase II-dependent transcription. The SRB8-11 complex may be involved in the transcriptional repression of a subset of genes regulated by Mediator. It may inhibit the association of the Mediator complex with RNA polymerase II to form the holoenzyme complex.</text>
</comment>
<protein>
    <recommendedName>
        <fullName evidence="4">Mediator of RNA polymerase II transcription subunit 12</fullName>
    </recommendedName>
    <alternativeName>
        <fullName evidence="11">Mediator complex subunit 12</fullName>
    </alternativeName>
</protein>
<keyword evidence="5" id="KW-0678">Repressor</keyword>
<dbReference type="Pfam" id="PF09497">
    <property type="entry name" value="Med12"/>
    <property type="match status" value="1"/>
</dbReference>
<feature type="domain" description="Mediator complex subunit Med12" evidence="13">
    <location>
        <begin position="255"/>
        <end position="318"/>
    </location>
</feature>
<keyword evidence="7" id="KW-0010">Activator</keyword>
<dbReference type="PANTHER" id="PTHR46567:SF1">
    <property type="entry name" value="MEDIATOR OF RNA POLYMERASE II TRANSCRIPTION SUBUNIT 12"/>
    <property type="match status" value="1"/>
</dbReference>
<evidence type="ECO:0000256" key="4">
    <source>
        <dbReference type="ARBA" id="ARBA00019622"/>
    </source>
</evidence>
<comment type="subunit">
    <text evidence="3">Component of the SRB8-11 complex, which itself associates with the Mediator complex.</text>
</comment>
<evidence type="ECO:0000256" key="1">
    <source>
        <dbReference type="ARBA" id="ARBA00004123"/>
    </source>
</evidence>
<organism evidence="14 15">
    <name type="scientific">Massariosphaeria phaeospora</name>
    <dbReference type="NCBI Taxonomy" id="100035"/>
    <lineage>
        <taxon>Eukaryota</taxon>
        <taxon>Fungi</taxon>
        <taxon>Dikarya</taxon>
        <taxon>Ascomycota</taxon>
        <taxon>Pezizomycotina</taxon>
        <taxon>Dothideomycetes</taxon>
        <taxon>Pleosporomycetidae</taxon>
        <taxon>Pleosporales</taxon>
        <taxon>Pleosporales incertae sedis</taxon>
        <taxon>Massariosphaeria</taxon>
    </lineage>
</organism>
<evidence type="ECO:0000256" key="6">
    <source>
        <dbReference type="ARBA" id="ARBA00023015"/>
    </source>
</evidence>
<comment type="similarity">
    <text evidence="2">Belongs to the Mediator complex subunit 12 family.</text>
</comment>
<evidence type="ECO:0000256" key="10">
    <source>
        <dbReference type="ARBA" id="ARBA00025661"/>
    </source>
</evidence>
<dbReference type="EMBL" id="JAADJZ010000024">
    <property type="protein sequence ID" value="KAF2867173.1"/>
    <property type="molecule type" value="Genomic_DNA"/>
</dbReference>
<proteinExistence type="inferred from homology"/>
<evidence type="ECO:0000256" key="9">
    <source>
        <dbReference type="ARBA" id="ARBA00023242"/>
    </source>
</evidence>
<dbReference type="Pfam" id="PF25326">
    <property type="entry name" value="ARM_SRB8"/>
    <property type="match status" value="1"/>
</dbReference>
<dbReference type="GO" id="GO:0003712">
    <property type="term" value="F:transcription coregulator activity"/>
    <property type="evidence" value="ECO:0007669"/>
    <property type="project" value="InterPro"/>
</dbReference>
<feature type="region of interest" description="Disordered" evidence="12">
    <location>
        <begin position="1431"/>
        <end position="1580"/>
    </location>
</feature>
<evidence type="ECO:0000256" key="12">
    <source>
        <dbReference type="SAM" id="MobiDB-lite"/>
    </source>
</evidence>
<accession>A0A7C8I4S2</accession>
<feature type="compositionally biased region" description="Polar residues" evidence="12">
    <location>
        <begin position="1431"/>
        <end position="1461"/>
    </location>
</feature>
<keyword evidence="15" id="KW-1185">Reference proteome</keyword>
<dbReference type="GO" id="GO:0006357">
    <property type="term" value="P:regulation of transcription by RNA polymerase II"/>
    <property type="evidence" value="ECO:0007669"/>
    <property type="project" value="InterPro"/>
</dbReference>
<keyword evidence="9" id="KW-0539">Nucleus</keyword>
<reference evidence="14 15" key="1">
    <citation type="submission" date="2020-01" db="EMBL/GenBank/DDBJ databases">
        <authorList>
            <consortium name="DOE Joint Genome Institute"/>
            <person name="Haridas S."/>
            <person name="Albert R."/>
            <person name="Binder M."/>
            <person name="Bloem J."/>
            <person name="Labutti K."/>
            <person name="Salamov A."/>
            <person name="Andreopoulos B."/>
            <person name="Baker S.E."/>
            <person name="Barry K."/>
            <person name="Bills G."/>
            <person name="Bluhm B.H."/>
            <person name="Cannon C."/>
            <person name="Castanera R."/>
            <person name="Culley D.E."/>
            <person name="Daum C."/>
            <person name="Ezra D."/>
            <person name="Gonzalez J.B."/>
            <person name="Henrissat B."/>
            <person name="Kuo A."/>
            <person name="Liang C."/>
            <person name="Lipzen A."/>
            <person name="Lutzoni F."/>
            <person name="Magnuson J."/>
            <person name="Mondo S."/>
            <person name="Nolan M."/>
            <person name="Ohm R."/>
            <person name="Pangilinan J."/>
            <person name="Park H.-J.H."/>
            <person name="Ramirez L."/>
            <person name="Alfaro M."/>
            <person name="Sun H."/>
            <person name="Tritt A."/>
            <person name="Yoshinaga Y."/>
            <person name="Zwiers L.-H.L."/>
            <person name="Turgeon B.G."/>
            <person name="Goodwin S.B."/>
            <person name="Spatafora J.W."/>
            <person name="Crous P.W."/>
            <person name="Grigoriev I.V."/>
        </authorList>
    </citation>
    <scope>NUCLEOTIDE SEQUENCE [LARGE SCALE GENOMIC DNA]</scope>
    <source>
        <strain evidence="14 15">CBS 611.86</strain>
    </source>
</reference>
<feature type="compositionally biased region" description="Low complexity" evidence="12">
    <location>
        <begin position="1557"/>
        <end position="1566"/>
    </location>
</feature>
<evidence type="ECO:0000256" key="11">
    <source>
        <dbReference type="ARBA" id="ARBA00032010"/>
    </source>
</evidence>
<evidence type="ECO:0000313" key="15">
    <source>
        <dbReference type="Proteomes" id="UP000481861"/>
    </source>
</evidence>
<feature type="region of interest" description="Disordered" evidence="12">
    <location>
        <begin position="119"/>
        <end position="144"/>
    </location>
</feature>
<dbReference type="InterPro" id="IPR019035">
    <property type="entry name" value="Mediator_Med12"/>
</dbReference>
<evidence type="ECO:0000313" key="14">
    <source>
        <dbReference type="EMBL" id="KAF2867173.1"/>
    </source>
</evidence>
<dbReference type="OrthoDB" id="20828at2759"/>
<feature type="region of interest" description="Disordered" evidence="12">
    <location>
        <begin position="1"/>
        <end position="94"/>
    </location>
</feature>
<dbReference type="PANTHER" id="PTHR46567">
    <property type="entry name" value="MEDIATOR OF RNA POLYMERASE II TRANSCRIPTION SUBUNIT 12"/>
    <property type="match status" value="1"/>
</dbReference>
<dbReference type="GO" id="GO:0016592">
    <property type="term" value="C:mediator complex"/>
    <property type="evidence" value="ECO:0007669"/>
    <property type="project" value="InterPro"/>
</dbReference>
<comment type="caution">
    <text evidence="14">The sequence shown here is derived from an EMBL/GenBank/DDBJ whole genome shotgun (WGS) entry which is preliminary data.</text>
</comment>
<evidence type="ECO:0000256" key="2">
    <source>
        <dbReference type="ARBA" id="ARBA00010289"/>
    </source>
</evidence>
<evidence type="ECO:0000256" key="8">
    <source>
        <dbReference type="ARBA" id="ARBA00023163"/>
    </source>
</evidence>
<evidence type="ECO:0000256" key="3">
    <source>
        <dbReference type="ARBA" id="ARBA00011629"/>
    </source>
</evidence>
<feature type="compositionally biased region" description="Polar residues" evidence="12">
    <location>
        <begin position="1510"/>
        <end position="1519"/>
    </location>
</feature>
<keyword evidence="6" id="KW-0805">Transcription regulation</keyword>